<dbReference type="eggNOG" id="COG2876">
    <property type="taxonomic scope" value="Bacteria"/>
</dbReference>
<feature type="domain" description="DAHP synthetase I/KDSA" evidence="2">
    <location>
        <begin position="90"/>
        <end position="329"/>
    </location>
</feature>
<proteinExistence type="predicted"/>
<dbReference type="Proteomes" id="UP000014227">
    <property type="component" value="Chromosome I"/>
</dbReference>
<dbReference type="InterPro" id="IPR052899">
    <property type="entry name" value="Class-I_DAHP_synthase"/>
</dbReference>
<dbReference type="SUPFAM" id="SSF51569">
    <property type="entry name" value="Aldolase"/>
    <property type="match status" value="1"/>
</dbReference>
<dbReference type="KEGG" id="ccz:CCALI_02525"/>
<dbReference type="NCBIfam" id="NF009239">
    <property type="entry name" value="PRK12595.1"/>
    <property type="match status" value="1"/>
</dbReference>
<dbReference type="Pfam" id="PF00793">
    <property type="entry name" value="DAHP_synth_1"/>
    <property type="match status" value="1"/>
</dbReference>
<dbReference type="GO" id="GO:0009073">
    <property type="term" value="P:aromatic amino acid family biosynthetic process"/>
    <property type="evidence" value="ECO:0007669"/>
    <property type="project" value="InterPro"/>
</dbReference>
<keyword evidence="5" id="KW-1185">Reference proteome</keyword>
<reference evidence="5" key="1">
    <citation type="submission" date="2013-03" db="EMBL/GenBank/DDBJ databases">
        <title>Genome sequence of Chthonomonas calidirosea, the first sequenced genome from the Armatimonadetes phylum (formally candidate division OP10).</title>
        <authorList>
            <person name="Lee K.C.Y."/>
            <person name="Morgan X.C."/>
            <person name="Dunfield P.F."/>
            <person name="Tamas I."/>
            <person name="Houghton K.M."/>
            <person name="Vyssotski M."/>
            <person name="Ryan J.L.J."/>
            <person name="Lagutin K."/>
            <person name="McDonald I.R."/>
            <person name="Stott M.B."/>
        </authorList>
    </citation>
    <scope>NUCLEOTIDE SEQUENCE [LARGE SCALE GENOMIC DNA]</scope>
    <source>
        <strain evidence="5">DSM 23976 / ICMP 18418 / T49</strain>
    </source>
</reference>
<evidence type="ECO:0000313" key="5">
    <source>
        <dbReference type="Proteomes" id="UP000014227"/>
    </source>
</evidence>
<dbReference type="FunCoup" id="S0EXU1">
    <property type="interactions" value="325"/>
</dbReference>
<feature type="domain" description="DAHP synthase ferredoxin-like" evidence="3">
    <location>
        <begin position="1"/>
        <end position="70"/>
    </location>
</feature>
<accession>S0EXU1</accession>
<dbReference type="RefSeq" id="WP_016483833.1">
    <property type="nucleotide sequence ID" value="NC_021487.1"/>
</dbReference>
<name>S0EXU1_CHTCT</name>
<keyword evidence="1 4" id="KW-0808">Transferase</keyword>
<organism evidence="4 5">
    <name type="scientific">Chthonomonas calidirosea (strain DSM 23976 / ICMP 18418 / T49)</name>
    <dbReference type="NCBI Taxonomy" id="1303518"/>
    <lineage>
        <taxon>Bacteria</taxon>
        <taxon>Bacillati</taxon>
        <taxon>Armatimonadota</taxon>
        <taxon>Chthonomonadia</taxon>
        <taxon>Chthonomonadales</taxon>
        <taxon>Chthonomonadaceae</taxon>
        <taxon>Chthonomonas</taxon>
    </lineage>
</organism>
<dbReference type="AlphaFoldDB" id="S0EXU1"/>
<sequence length="340" mass="37222">MIIVLQPDATEEQQEALLADLKARGYGVHCSRGVERTIVGVIGTPERDKDGLIEHFESLPYVERVIPILKPYKLVGKAFRPEGTVLNVRGVQIGGGTLCVMAGPCTVESAEMLLETARFVKKMGAHILRGGAFKPSTSPYSFHGLGEEGLKILQEASLETGLPIITEVMDTRDVELVGRYTDIFQIGTRNMTNFSLLREVGNTRKPVMLKRGWASTIEEWLQAAEYIASQGNYEIILCERGIRTFETYTRNTFDLNAIPAIKELSHLPIFADPSHATGKRSLVPAITLGAVAAGVDGLIIEVHPNPEKAVKDGPQSLSFEQFGQLMQAVRPVAEAVGKRL</sequence>
<dbReference type="EMBL" id="HF951689">
    <property type="protein sequence ID" value="CCW36322.1"/>
    <property type="molecule type" value="Genomic_DNA"/>
</dbReference>
<evidence type="ECO:0000256" key="1">
    <source>
        <dbReference type="ARBA" id="ARBA00022679"/>
    </source>
</evidence>
<dbReference type="STRING" id="454171.CP488_01565"/>
<dbReference type="PANTHER" id="PTHR43018:SF2">
    <property type="entry name" value="PHOSPHO-2-DEHYDRO-3-DEOXYHEPTONATE ALDOLASE"/>
    <property type="match status" value="1"/>
</dbReference>
<dbReference type="InterPro" id="IPR041071">
    <property type="entry name" value="DAHP_snth_FXD"/>
</dbReference>
<dbReference type="InterPro" id="IPR013785">
    <property type="entry name" value="Aldolase_TIM"/>
</dbReference>
<evidence type="ECO:0000259" key="3">
    <source>
        <dbReference type="Pfam" id="PF18152"/>
    </source>
</evidence>
<evidence type="ECO:0000259" key="2">
    <source>
        <dbReference type="Pfam" id="PF00793"/>
    </source>
</evidence>
<dbReference type="GO" id="GO:0016832">
    <property type="term" value="F:aldehyde-lyase activity"/>
    <property type="evidence" value="ECO:0007669"/>
    <property type="project" value="InterPro"/>
</dbReference>
<dbReference type="Gene3D" id="3.30.70.1140">
    <property type="entry name" value="Phospho-2-dehydro-3-deoxyheptonate aldolase, domain 1"/>
    <property type="match status" value="1"/>
</dbReference>
<dbReference type="Gene3D" id="3.20.20.70">
    <property type="entry name" value="Aldolase class I"/>
    <property type="match status" value="1"/>
</dbReference>
<dbReference type="InParanoid" id="S0EXU1"/>
<dbReference type="HOGENOM" id="CLU_062599_0_0_0"/>
<dbReference type="NCBIfam" id="NF006421">
    <property type="entry name" value="PRK08673.1"/>
    <property type="match status" value="1"/>
</dbReference>
<dbReference type="NCBIfam" id="TIGR01361">
    <property type="entry name" value="DAHP_synth_Bsub"/>
    <property type="match status" value="1"/>
</dbReference>
<dbReference type="EC" id="2.5.1.54" evidence="4"/>
<dbReference type="Pfam" id="PF18152">
    <property type="entry name" value="DAHP_snth_FXD"/>
    <property type="match status" value="1"/>
</dbReference>
<gene>
    <name evidence="4" type="ORF">CCALI_02525</name>
</gene>
<dbReference type="PANTHER" id="PTHR43018">
    <property type="entry name" value="PHOSPHO-2-DEHYDRO-3-DEOXYHEPTONATE ALDOLASE"/>
    <property type="match status" value="1"/>
</dbReference>
<dbReference type="GO" id="GO:0003849">
    <property type="term" value="F:3-deoxy-7-phosphoheptulonate synthase activity"/>
    <property type="evidence" value="ECO:0007669"/>
    <property type="project" value="UniProtKB-EC"/>
</dbReference>
<evidence type="ECO:0000313" key="4">
    <source>
        <dbReference type="EMBL" id="CCW36322.1"/>
    </source>
</evidence>
<dbReference type="PATRIC" id="fig|1303518.3.peg.2624"/>
<dbReference type="OrthoDB" id="9780456at2"/>
<protein>
    <submittedName>
        <fullName evidence="4">3-deoxy-D-arabinoheptulosonate-7-phosphate synthase</fullName>
        <ecNumber evidence="4">2.5.1.54</ecNumber>
    </submittedName>
</protein>
<dbReference type="InterPro" id="IPR006268">
    <property type="entry name" value="DAHP_syn_2"/>
</dbReference>
<dbReference type="InterPro" id="IPR006218">
    <property type="entry name" value="DAHP1/KDSA"/>
</dbReference>